<dbReference type="AlphaFoldDB" id="A0A2I7SKX2"/>
<keyword evidence="1" id="KW-0175">Coiled coil</keyword>
<dbReference type="EMBL" id="CP025938">
    <property type="protein sequence ID" value="AUS06474.1"/>
    <property type="molecule type" value="Genomic_DNA"/>
</dbReference>
<keyword evidence="3" id="KW-1185">Reference proteome</keyword>
<gene>
    <name evidence="2" type="ORF">C1A40_13925</name>
</gene>
<proteinExistence type="predicted"/>
<dbReference type="KEGG" id="taj:C1A40_13925"/>
<evidence type="ECO:0000313" key="2">
    <source>
        <dbReference type="EMBL" id="AUS06474.1"/>
    </source>
</evidence>
<dbReference type="RefSeq" id="WP_102996425.1">
    <property type="nucleotide sequence ID" value="NZ_CP025938.1"/>
</dbReference>
<name>A0A2I7SKX2_9FLAO</name>
<evidence type="ECO:0008006" key="4">
    <source>
        <dbReference type="Google" id="ProtNLM"/>
    </source>
</evidence>
<reference evidence="3" key="1">
    <citation type="submission" date="2018-01" db="EMBL/GenBank/DDBJ databases">
        <title>Complete genome of Tamlana sp. UJ94.</title>
        <authorList>
            <person name="Jung J."/>
            <person name="Chung D."/>
            <person name="Bae S.S."/>
            <person name="Baek K."/>
        </authorList>
    </citation>
    <scope>NUCLEOTIDE SEQUENCE [LARGE SCALE GENOMIC DNA]</scope>
    <source>
        <strain evidence="3">UJ94</strain>
    </source>
</reference>
<accession>A0A2I7SKX2</accession>
<feature type="coiled-coil region" evidence="1">
    <location>
        <begin position="182"/>
        <end position="209"/>
    </location>
</feature>
<evidence type="ECO:0000256" key="1">
    <source>
        <dbReference type="SAM" id="Coils"/>
    </source>
</evidence>
<protein>
    <recommendedName>
        <fullName evidence="4">Peptidase</fullName>
    </recommendedName>
</protein>
<evidence type="ECO:0000313" key="3">
    <source>
        <dbReference type="Proteomes" id="UP000236592"/>
    </source>
</evidence>
<dbReference type="OrthoDB" id="1064922at2"/>
<dbReference type="Proteomes" id="UP000236592">
    <property type="component" value="Chromosome"/>
</dbReference>
<organism evidence="2 3">
    <name type="scientific">Pseudotamlana carrageenivorans</name>
    <dbReference type="NCBI Taxonomy" id="2069432"/>
    <lineage>
        <taxon>Bacteria</taxon>
        <taxon>Pseudomonadati</taxon>
        <taxon>Bacteroidota</taxon>
        <taxon>Flavobacteriia</taxon>
        <taxon>Flavobacteriales</taxon>
        <taxon>Flavobacteriaceae</taxon>
        <taxon>Pseudotamlana</taxon>
    </lineage>
</organism>
<sequence length="326" mass="35888">MTHKFIVNTEEVNEYGYRILTSGIDTAQYMRNPIVLFGHERALHSNPQAVIGKVVKLYVEDKKLIAEIEFDESEEFAKKVAKKVEGGFIRMASLYADVIEASTDAALALPGQTHETVIKCKLVEISIVDIGGNDGALKLSRNGAPIVLKKIESKINDMSLKTIALALSLKDSATDVEVLQEVNALKLAKEKAENKALEHEQALKDLRSKDAKDLVDKAVALGLLPEALKASQISAFESDFDGQKAVLTKIISDKEAETVQDGTQQKIKEVSLASGSGKKPELDNTECFDYLQKHDVVKLAKIREESPEKYAQLAKEYANGKRYVAN</sequence>